<dbReference type="RefSeq" id="WP_106854232.1">
    <property type="nucleotide sequence ID" value="NZ_OGTP01000004.1"/>
</dbReference>
<proteinExistence type="predicted"/>
<dbReference type="AlphaFoldDB" id="A0A2U3I319"/>
<organism evidence="1 2">
    <name type="scientific">Caballeronia novacaledonica</name>
    <dbReference type="NCBI Taxonomy" id="1544861"/>
    <lineage>
        <taxon>Bacteria</taxon>
        <taxon>Pseudomonadati</taxon>
        <taxon>Pseudomonadota</taxon>
        <taxon>Betaproteobacteria</taxon>
        <taxon>Burkholderiales</taxon>
        <taxon>Burkholderiaceae</taxon>
        <taxon>Caballeronia</taxon>
    </lineage>
</organism>
<name>A0A2U3I319_9BURK</name>
<dbReference type="OrthoDB" id="3479at2"/>
<dbReference type="Proteomes" id="UP000238169">
    <property type="component" value="Unassembled WGS sequence"/>
</dbReference>
<reference evidence="2" key="1">
    <citation type="submission" date="2018-01" db="EMBL/GenBank/DDBJ databases">
        <authorList>
            <person name="Peeters C."/>
        </authorList>
    </citation>
    <scope>NUCLEOTIDE SEQUENCE [LARGE SCALE GENOMIC DNA]</scope>
</reference>
<evidence type="ECO:0000313" key="1">
    <source>
        <dbReference type="EMBL" id="SPB14534.1"/>
    </source>
</evidence>
<gene>
    <name evidence="1" type="ORF">NOV72_01776</name>
</gene>
<dbReference type="EMBL" id="OGTP01000004">
    <property type="protein sequence ID" value="SPB14534.1"/>
    <property type="molecule type" value="Genomic_DNA"/>
</dbReference>
<evidence type="ECO:0000313" key="2">
    <source>
        <dbReference type="Proteomes" id="UP000238169"/>
    </source>
</evidence>
<accession>A0A2U3I319</accession>
<keyword evidence="2" id="KW-1185">Reference proteome</keyword>
<protein>
    <submittedName>
        <fullName evidence="1">Uncharacterized protein</fullName>
    </submittedName>
</protein>
<sequence length="187" mass="21036">MSHQSSTDVATRMRSLGVDLNNEHGLLDCADRMTRLLGNLFVDLPEFGDTLAEDAKAIKGLRQSATDKQRQDAEWEREIAFEADVGVMFKDRLAVAEKGITWKGRQFPLDSIRRVRWGGVRRSVNGVPTGTDYHIALSIEGAGEQNINLRKESTYTGFTQALWRAVCVRLMVEHAQPTGERRDASFR</sequence>